<keyword evidence="2" id="KW-1185">Reference proteome</keyword>
<feature type="non-terminal residue" evidence="1">
    <location>
        <position position="44"/>
    </location>
</feature>
<sequence>MTNAGINTRSSRNVLKEFGKFKGVVTVAPIEKRQVKFESWARNL</sequence>
<dbReference type="Proteomes" id="UP000789572">
    <property type="component" value="Unassembled WGS sequence"/>
</dbReference>
<comment type="caution">
    <text evidence="1">The sequence shown here is derived from an EMBL/GenBank/DDBJ whole genome shotgun (WGS) entry which is preliminary data.</text>
</comment>
<accession>A0A9N9CP38</accession>
<name>A0A9N9CP38_9GLOM</name>
<evidence type="ECO:0000313" key="2">
    <source>
        <dbReference type="Proteomes" id="UP000789572"/>
    </source>
</evidence>
<protein>
    <submittedName>
        <fullName evidence="1">515_t:CDS:1</fullName>
    </submittedName>
</protein>
<organism evidence="1 2">
    <name type="scientific">Paraglomus occultum</name>
    <dbReference type="NCBI Taxonomy" id="144539"/>
    <lineage>
        <taxon>Eukaryota</taxon>
        <taxon>Fungi</taxon>
        <taxon>Fungi incertae sedis</taxon>
        <taxon>Mucoromycota</taxon>
        <taxon>Glomeromycotina</taxon>
        <taxon>Glomeromycetes</taxon>
        <taxon>Paraglomerales</taxon>
        <taxon>Paraglomeraceae</taxon>
        <taxon>Paraglomus</taxon>
    </lineage>
</organism>
<reference evidence="1" key="1">
    <citation type="submission" date="2021-06" db="EMBL/GenBank/DDBJ databases">
        <authorList>
            <person name="Kallberg Y."/>
            <person name="Tangrot J."/>
            <person name="Rosling A."/>
        </authorList>
    </citation>
    <scope>NUCLEOTIDE SEQUENCE</scope>
    <source>
        <strain evidence="1">IA702</strain>
    </source>
</reference>
<dbReference type="AlphaFoldDB" id="A0A9N9CP38"/>
<dbReference type="EMBL" id="CAJVPJ010001957">
    <property type="protein sequence ID" value="CAG8608835.1"/>
    <property type="molecule type" value="Genomic_DNA"/>
</dbReference>
<proteinExistence type="predicted"/>
<evidence type="ECO:0000313" key="1">
    <source>
        <dbReference type="EMBL" id="CAG8608835.1"/>
    </source>
</evidence>
<gene>
    <name evidence="1" type="ORF">POCULU_LOCUS7845</name>
</gene>